<dbReference type="AlphaFoldDB" id="A0AAN7L8D0"/>
<dbReference type="PANTHER" id="PTHR31110:SF3">
    <property type="entry name" value="PORTAL PROTEIN"/>
    <property type="match status" value="1"/>
</dbReference>
<keyword evidence="1" id="KW-0175">Coiled coil</keyword>
<feature type="coiled-coil region" evidence="1">
    <location>
        <begin position="1021"/>
        <end position="1048"/>
    </location>
</feature>
<evidence type="ECO:0000313" key="3">
    <source>
        <dbReference type="EMBL" id="KAK4776347.1"/>
    </source>
</evidence>
<proteinExistence type="predicted"/>
<name>A0AAN7L8D0_TRANT</name>
<feature type="region of interest" description="Disordered" evidence="2">
    <location>
        <begin position="184"/>
        <end position="233"/>
    </location>
</feature>
<protein>
    <submittedName>
        <fullName evidence="3">Uncharacterized protein</fullName>
    </submittedName>
</protein>
<accession>A0AAN7L8D0</accession>
<keyword evidence="4" id="KW-1185">Reference proteome</keyword>
<gene>
    <name evidence="3" type="ORF">SAY86_005035</name>
</gene>
<evidence type="ECO:0000313" key="4">
    <source>
        <dbReference type="Proteomes" id="UP001346149"/>
    </source>
</evidence>
<organism evidence="3 4">
    <name type="scientific">Trapa natans</name>
    <name type="common">Water chestnut</name>
    <dbReference type="NCBI Taxonomy" id="22666"/>
    <lineage>
        <taxon>Eukaryota</taxon>
        <taxon>Viridiplantae</taxon>
        <taxon>Streptophyta</taxon>
        <taxon>Embryophyta</taxon>
        <taxon>Tracheophyta</taxon>
        <taxon>Spermatophyta</taxon>
        <taxon>Magnoliopsida</taxon>
        <taxon>eudicotyledons</taxon>
        <taxon>Gunneridae</taxon>
        <taxon>Pentapetalae</taxon>
        <taxon>rosids</taxon>
        <taxon>malvids</taxon>
        <taxon>Myrtales</taxon>
        <taxon>Lythraceae</taxon>
        <taxon>Trapa</taxon>
    </lineage>
</organism>
<comment type="caution">
    <text evidence="3">The sequence shown here is derived from an EMBL/GenBank/DDBJ whole genome shotgun (WGS) entry which is preliminary data.</text>
</comment>
<evidence type="ECO:0000256" key="1">
    <source>
        <dbReference type="SAM" id="Coils"/>
    </source>
</evidence>
<sequence>MFTDGLDETAINWVKQGSSAQELPHRSPLAEKLTDDADRFLRSPLAYSPNSFASTRVMPSLRFHRSLLIPHSLVDEDEDNESVDDSESVAFVPDDMDCGYSEEENGDPIQKTNGHGLTHKIPGASLESATRTLNRGLGMENLRVVVPTELRRFTTGDDVATMGCSSNRLTSEPASAHVVQGTLRDGLDLGTPSAPPIQDVRNDSSSFRTEVDEGGDYSRSGRTRNEPSVLGDLEGVQDGVNCSTIESLEDIETSERMNKTGFDEKDVEVPRYQNIQSDPSPYCTSSQYAWQTLVAYDACIRLCLHAWARGCTEAPEFLRDECLVLRNAFGLQALLLHPRNAMPNKGKAKGIESGTLKTRRIVGKIKVEVRRLRVFPKRHLKNAFSYRSSMYMRLGTEYMRHVSSAMKAGLSSLKIASSIATPQEQLLCLFQLKSAAEDLQAETSSTICLHPGCGDYHVFFPESQGDALLVEVQDRNKAVQGRATIPISSLSDNPNDKVHWWPIYLDDNECVGKIQLCIGTTITSDETHNIKGGPVGETLAYDLLLEASLRAQHFHSRNLRLYGHWKWLLKEFANYYDVSDSYTKLRYLSQVMSVATPTKHCLELVNELLVPITKAKTEKSLTRHEKGILLDCETQIESLLASVFENCKSLDECSATGLSEMLETIQDHPAPALAPAVQVFTILHDILAPDAQSMLRNYLQIMAKKRCRKHMLETDEFLSSNSENFLVDQVTMSTAYLKMRNLCINLCNEIRADIKIHNQHIFPSSIDLSNITAAVYSIELCTRLRAFLAAWPPSSPLPHVNELLKAAADFERDLATWNIRHVEGGVESRNLFDSYIFVWIQDMQLNLLDLCKSEKVHYSGLLANHLTSPFAEDIYDKLKNSLIEYEVVINHWPQYTLILENAVADVERAIIKALEKQHNDILTPLRDSIPKRLNMQVQKLTRRQSIAVYSVPSQLGTFLYTLKRILDVLHCRVEGILKCWASYLPVTRDKNIFGEHMNGITVLLRTKYKIYLQATIAKLVTNLQANRLTRLNKILEEAKEEDGEAEVRERMQYLTSQLVDTISNLHGVFSSQIFVDVCHGLWDKMGQIVLKFLEGRKENRLRYNGSYYALGILDDTFASQMQRLQGNALQEKDVEPPRSVIEARSILCRDTANSNDPSTFFYV</sequence>
<reference evidence="3 4" key="1">
    <citation type="journal article" date="2023" name="Hortic Res">
        <title>Pangenome of water caltrop reveals structural variations and asymmetric subgenome divergence after allopolyploidization.</title>
        <authorList>
            <person name="Zhang X."/>
            <person name="Chen Y."/>
            <person name="Wang L."/>
            <person name="Yuan Y."/>
            <person name="Fang M."/>
            <person name="Shi L."/>
            <person name="Lu R."/>
            <person name="Comes H.P."/>
            <person name="Ma Y."/>
            <person name="Chen Y."/>
            <person name="Huang G."/>
            <person name="Zhou Y."/>
            <person name="Zheng Z."/>
            <person name="Qiu Y."/>
        </authorList>
    </citation>
    <scope>NUCLEOTIDE SEQUENCE [LARGE SCALE GENOMIC DNA]</scope>
    <source>
        <strain evidence="3">F231</strain>
    </source>
</reference>
<dbReference type="EMBL" id="JAXQNO010000018">
    <property type="protein sequence ID" value="KAK4776347.1"/>
    <property type="molecule type" value="Genomic_DNA"/>
</dbReference>
<dbReference type="Proteomes" id="UP001346149">
    <property type="component" value="Unassembled WGS sequence"/>
</dbReference>
<dbReference type="PANTHER" id="PTHR31110">
    <property type="entry name" value="PESTICIDAL CRYSTAL CRY8BA PROTEIN"/>
    <property type="match status" value="1"/>
</dbReference>
<evidence type="ECO:0000256" key="2">
    <source>
        <dbReference type="SAM" id="MobiDB-lite"/>
    </source>
</evidence>